<dbReference type="Proteomes" id="UP000053961">
    <property type="component" value="Unassembled WGS sequence"/>
</dbReference>
<organism evidence="1 4">
    <name type="scientific">Methanothrix harundinacea</name>
    <dbReference type="NCBI Taxonomy" id="301375"/>
    <lineage>
        <taxon>Archaea</taxon>
        <taxon>Methanobacteriati</taxon>
        <taxon>Methanobacteriota</taxon>
        <taxon>Stenosarchaea group</taxon>
        <taxon>Methanomicrobia</taxon>
        <taxon>Methanotrichales</taxon>
        <taxon>Methanotrichaceae</taxon>
        <taxon>Methanothrix</taxon>
    </lineage>
</organism>
<accession>A0A117LFW6</accession>
<dbReference type="EMBL" id="LGFT01000011">
    <property type="protein sequence ID" value="KUK44936.1"/>
    <property type="molecule type" value="Genomic_DNA"/>
</dbReference>
<protein>
    <submittedName>
        <fullName evidence="1">Putative cobyrinic acid A,C-diamide synthase</fullName>
    </submittedName>
</protein>
<dbReference type="AlphaFoldDB" id="A0A117LFW6"/>
<dbReference type="EMBL" id="LGHB01000026">
    <property type="protein sequence ID" value="KUK95797.1"/>
    <property type="molecule type" value="Genomic_DNA"/>
</dbReference>
<proteinExistence type="predicted"/>
<evidence type="ECO:0000313" key="4">
    <source>
        <dbReference type="Proteomes" id="UP000057043"/>
    </source>
</evidence>
<name>A0A117LFW6_9EURY</name>
<reference evidence="3 4" key="2">
    <citation type="journal article" date="2015" name="MBio">
        <title>Genome-Resolved Metagenomic Analysis Reveals Roles for Candidate Phyla and Other Microbial Community Members in Biogeochemical Transformations in Oil Reservoirs.</title>
        <authorList>
            <person name="Hu P."/>
            <person name="Tom L."/>
            <person name="Singh A."/>
            <person name="Thomas B.C."/>
            <person name="Baker B.J."/>
            <person name="Piceno Y.M."/>
            <person name="Andersen G.L."/>
            <person name="Banfield J.F."/>
        </authorList>
    </citation>
    <scope>NUCLEOTIDE SEQUENCE [LARGE SCALE GENOMIC DNA]</scope>
    <source>
        <strain evidence="1">57_489</strain>
    </source>
</reference>
<evidence type="ECO:0000313" key="2">
    <source>
        <dbReference type="EMBL" id="KUK95797.1"/>
    </source>
</evidence>
<evidence type="ECO:0000313" key="1">
    <source>
        <dbReference type="EMBL" id="KUK44936.1"/>
    </source>
</evidence>
<dbReference type="Proteomes" id="UP000057043">
    <property type="component" value="Unassembled WGS sequence"/>
</dbReference>
<sequence length="76" mass="8477">MAETKKRDDRENGQSPCFGLMQLGTTTVLISSSIVHIRKVLMEGIDIDRILEIAVEAQPLVALEPDLYMPNRHGDV</sequence>
<dbReference type="PATRIC" id="fig|301375.6.peg.748"/>
<comment type="caution">
    <text evidence="1">The sequence shown here is derived from an EMBL/GenBank/DDBJ whole genome shotgun (WGS) entry which is preliminary data.</text>
</comment>
<gene>
    <name evidence="1" type="ORF">XD72_0642</name>
    <name evidence="2" type="ORF">XE07_1580</name>
</gene>
<reference evidence="2" key="1">
    <citation type="journal article" date="2015" name="MBio">
        <title>Genome-resolved metagenomic analysis reveals roles for candidate phyla and other microbial community members in biogeochemical transformations in oil reservoirs.</title>
        <authorList>
            <person name="Hu P."/>
            <person name="Tom L."/>
            <person name="Singh A."/>
            <person name="Thomas B.C."/>
            <person name="Baker B.J."/>
            <person name="Piceno Y.M."/>
            <person name="Andersen G.L."/>
            <person name="Banfield J.F."/>
        </authorList>
    </citation>
    <scope>NUCLEOTIDE SEQUENCE [LARGE SCALE GENOMIC DNA]</scope>
    <source>
        <strain evidence="2">56_747</strain>
    </source>
</reference>
<evidence type="ECO:0000313" key="3">
    <source>
        <dbReference type="Proteomes" id="UP000053961"/>
    </source>
</evidence>